<feature type="compositionally biased region" description="Polar residues" evidence="1">
    <location>
        <begin position="164"/>
        <end position="173"/>
    </location>
</feature>
<sequence>MKRTKFSVVLDLWISLVINVILSIVLPLLAIGMITPAIFLKGFVIAFIVSTAFVFIVPVIRWGDHFAALFKVKPHTLPSQLISSLLTALCLSLLMSALMTAVFAGIGPWFLDAWLPIYPYAFLAVYLSLQIALFTGLPIARAICGVPKMPPQPAHSAEQKQEPDQAQAQPPRE</sequence>
<keyword evidence="2" id="KW-1133">Transmembrane helix</keyword>
<dbReference type="AlphaFoldDB" id="A0A645F1D7"/>
<keyword evidence="2" id="KW-0472">Membrane</keyword>
<feature type="transmembrane region" description="Helical" evidence="2">
    <location>
        <begin position="117"/>
        <end position="140"/>
    </location>
</feature>
<dbReference type="InterPro" id="IPR021529">
    <property type="entry name" value="DUF2798"/>
</dbReference>
<keyword evidence="2" id="KW-0812">Transmembrane</keyword>
<gene>
    <name evidence="3" type="ORF">SDC9_154841</name>
</gene>
<evidence type="ECO:0000256" key="2">
    <source>
        <dbReference type="SAM" id="Phobius"/>
    </source>
</evidence>
<evidence type="ECO:0000256" key="1">
    <source>
        <dbReference type="SAM" id="MobiDB-lite"/>
    </source>
</evidence>
<feature type="transmembrane region" description="Helical" evidence="2">
    <location>
        <begin position="38"/>
        <end position="60"/>
    </location>
</feature>
<organism evidence="3">
    <name type="scientific">bioreactor metagenome</name>
    <dbReference type="NCBI Taxonomy" id="1076179"/>
    <lineage>
        <taxon>unclassified sequences</taxon>
        <taxon>metagenomes</taxon>
        <taxon>ecological metagenomes</taxon>
    </lineage>
</organism>
<feature type="transmembrane region" description="Helical" evidence="2">
    <location>
        <begin position="81"/>
        <end position="111"/>
    </location>
</feature>
<feature type="transmembrane region" description="Helical" evidence="2">
    <location>
        <begin position="12"/>
        <end position="32"/>
    </location>
</feature>
<proteinExistence type="predicted"/>
<dbReference type="EMBL" id="VSSQ01053548">
    <property type="protein sequence ID" value="MPN07570.1"/>
    <property type="molecule type" value="Genomic_DNA"/>
</dbReference>
<name>A0A645F1D7_9ZZZZ</name>
<dbReference type="Pfam" id="PF11391">
    <property type="entry name" value="DUF2798"/>
    <property type="match status" value="1"/>
</dbReference>
<comment type="caution">
    <text evidence="3">The sequence shown here is derived from an EMBL/GenBank/DDBJ whole genome shotgun (WGS) entry which is preliminary data.</text>
</comment>
<evidence type="ECO:0008006" key="4">
    <source>
        <dbReference type="Google" id="ProtNLM"/>
    </source>
</evidence>
<protein>
    <recommendedName>
        <fullName evidence="4">DUF2798 domain-containing protein</fullName>
    </recommendedName>
</protein>
<accession>A0A645F1D7</accession>
<evidence type="ECO:0000313" key="3">
    <source>
        <dbReference type="EMBL" id="MPN07570.1"/>
    </source>
</evidence>
<feature type="region of interest" description="Disordered" evidence="1">
    <location>
        <begin position="150"/>
        <end position="173"/>
    </location>
</feature>
<reference evidence="3" key="1">
    <citation type="submission" date="2019-08" db="EMBL/GenBank/DDBJ databases">
        <authorList>
            <person name="Kucharzyk K."/>
            <person name="Murdoch R.W."/>
            <person name="Higgins S."/>
            <person name="Loffler F."/>
        </authorList>
    </citation>
    <scope>NUCLEOTIDE SEQUENCE</scope>
</reference>